<evidence type="ECO:0000313" key="1">
    <source>
        <dbReference type="EMBL" id="CAG5102567.1"/>
    </source>
</evidence>
<name>A0ABN7SNV4_OIKDI</name>
<sequence>MNEGANVDPIINASQTSMDSIDQLWQDDPAVGSLITNAREKKQADVNGYLRNEVVLEKADMQDVEASMNVDIGEAHNNKASDSDLSSQL</sequence>
<dbReference type="Proteomes" id="UP001158576">
    <property type="component" value="Chromosome 1"/>
</dbReference>
<dbReference type="EMBL" id="OU015566">
    <property type="protein sequence ID" value="CAG5102567.1"/>
    <property type="molecule type" value="Genomic_DNA"/>
</dbReference>
<evidence type="ECO:0000313" key="2">
    <source>
        <dbReference type="Proteomes" id="UP001158576"/>
    </source>
</evidence>
<accession>A0ABN7SNV4</accession>
<protein>
    <submittedName>
        <fullName evidence="1">Oidioi.mRNA.OKI2018_I69.chr1.g362.t1.cds</fullName>
    </submittedName>
</protein>
<reference evidence="1 2" key="1">
    <citation type="submission" date="2021-04" db="EMBL/GenBank/DDBJ databases">
        <authorList>
            <person name="Bliznina A."/>
        </authorList>
    </citation>
    <scope>NUCLEOTIDE SEQUENCE [LARGE SCALE GENOMIC DNA]</scope>
</reference>
<gene>
    <name evidence="1" type="ORF">OKIOD_LOCUS9127</name>
</gene>
<organism evidence="1 2">
    <name type="scientific">Oikopleura dioica</name>
    <name type="common">Tunicate</name>
    <dbReference type="NCBI Taxonomy" id="34765"/>
    <lineage>
        <taxon>Eukaryota</taxon>
        <taxon>Metazoa</taxon>
        <taxon>Chordata</taxon>
        <taxon>Tunicata</taxon>
        <taxon>Appendicularia</taxon>
        <taxon>Copelata</taxon>
        <taxon>Oikopleuridae</taxon>
        <taxon>Oikopleura</taxon>
    </lineage>
</organism>
<proteinExistence type="predicted"/>
<keyword evidence="2" id="KW-1185">Reference proteome</keyword>